<evidence type="ECO:0000313" key="2">
    <source>
        <dbReference type="Proteomes" id="UP000324354"/>
    </source>
</evidence>
<reference evidence="1 2" key="1">
    <citation type="submission" date="2017-08" db="EMBL/GenBank/DDBJ databases">
        <title>Resequencing and Reannotation of the genome of Pyrococcus furiosus type strain DSM3638.</title>
        <authorList>
            <person name="Reichelt R.M."/>
            <person name="Bunk B."/>
        </authorList>
    </citation>
    <scope>NUCLEOTIDE SEQUENCE [LARGE SCALE GENOMIC DNA]</scope>
    <source>
        <strain evidence="1 2">DSM 3638</strain>
    </source>
</reference>
<gene>
    <name evidence="1" type="ORF">PFDSM3638_05435</name>
</gene>
<protein>
    <submittedName>
        <fullName evidence="1">Uncharacterized protein</fullName>
    </submittedName>
</protein>
<dbReference type="AlphaFoldDB" id="A0A5C0XPU8"/>
<sequence>MYMVSLLVVMEMERYESKIVILPQFWRMLNKFLPGREEKEEQEVAQPVGPPNEVAVEYEKAKVMITSVNKFIRY</sequence>
<organism evidence="1 2">
    <name type="scientific">Pyrococcus furiosus (strain ATCC 43587 / DSM 3638 / JCM 8422 / Vc1)</name>
    <dbReference type="NCBI Taxonomy" id="186497"/>
    <lineage>
        <taxon>Archaea</taxon>
        <taxon>Methanobacteriati</taxon>
        <taxon>Methanobacteriota</taxon>
        <taxon>Thermococci</taxon>
        <taxon>Thermococcales</taxon>
        <taxon>Thermococcaceae</taxon>
        <taxon>Pyrococcus</taxon>
    </lineage>
</organism>
<dbReference type="EMBL" id="CP023154">
    <property type="protein sequence ID" value="QEK78742.1"/>
    <property type="molecule type" value="Genomic_DNA"/>
</dbReference>
<proteinExistence type="predicted"/>
<dbReference type="Proteomes" id="UP000324354">
    <property type="component" value="Chromosome"/>
</dbReference>
<name>A0A5C0XPU8_PYRFU</name>
<accession>A0A5C0XPU8</accession>
<evidence type="ECO:0000313" key="1">
    <source>
        <dbReference type="EMBL" id="QEK78742.1"/>
    </source>
</evidence>